<keyword evidence="7" id="KW-0472">Membrane</keyword>
<feature type="compositionally biased region" description="Polar residues" evidence="9">
    <location>
        <begin position="1"/>
        <end position="40"/>
    </location>
</feature>
<dbReference type="InterPro" id="IPR024603">
    <property type="entry name" value="COG_complex_COG2_C"/>
</dbReference>
<keyword evidence="5" id="KW-0653">Protein transport</keyword>
<dbReference type="AlphaFoldDB" id="A0A8H3X399"/>
<evidence type="ECO:0000256" key="6">
    <source>
        <dbReference type="ARBA" id="ARBA00023034"/>
    </source>
</evidence>
<evidence type="ECO:0000313" key="13">
    <source>
        <dbReference type="Proteomes" id="UP000439903"/>
    </source>
</evidence>
<keyword evidence="6" id="KW-0333">Golgi apparatus</keyword>
<proteinExistence type="inferred from homology"/>
<dbReference type="GO" id="GO:0017119">
    <property type="term" value="C:Golgi transport complex"/>
    <property type="evidence" value="ECO:0007669"/>
    <property type="project" value="TreeGrafter"/>
</dbReference>
<dbReference type="GO" id="GO:0015031">
    <property type="term" value="P:protein transport"/>
    <property type="evidence" value="ECO:0007669"/>
    <property type="project" value="UniProtKB-KW"/>
</dbReference>
<comment type="caution">
    <text evidence="12">The sequence shown here is derived from an EMBL/GenBank/DDBJ whole genome shotgun (WGS) entry which is preliminary data.</text>
</comment>
<evidence type="ECO:0000256" key="9">
    <source>
        <dbReference type="SAM" id="MobiDB-lite"/>
    </source>
</evidence>
<evidence type="ECO:0000256" key="3">
    <source>
        <dbReference type="ARBA" id="ARBA00020977"/>
    </source>
</evidence>
<dbReference type="Pfam" id="PF06148">
    <property type="entry name" value="COG2_N"/>
    <property type="match status" value="1"/>
</dbReference>
<keyword evidence="13" id="KW-1185">Reference proteome</keyword>
<comment type="subcellular location">
    <subcellularLocation>
        <location evidence="1">Golgi apparatus membrane</location>
        <topology evidence="1">Peripheral membrane protein</topology>
    </subcellularLocation>
</comment>
<keyword evidence="4" id="KW-0813">Transport</keyword>
<evidence type="ECO:0000259" key="10">
    <source>
        <dbReference type="Pfam" id="PF06148"/>
    </source>
</evidence>
<dbReference type="GO" id="GO:0000139">
    <property type="term" value="C:Golgi membrane"/>
    <property type="evidence" value="ECO:0007669"/>
    <property type="project" value="UniProtKB-SubCell"/>
</dbReference>
<gene>
    <name evidence="12" type="ORF">F8M41_009807</name>
</gene>
<dbReference type="InterPro" id="IPR009316">
    <property type="entry name" value="COG2"/>
</dbReference>
<evidence type="ECO:0000256" key="4">
    <source>
        <dbReference type="ARBA" id="ARBA00022448"/>
    </source>
</evidence>
<evidence type="ECO:0000313" key="12">
    <source>
        <dbReference type="EMBL" id="KAF0399001.1"/>
    </source>
</evidence>
<name>A0A8H3X399_GIGMA</name>
<organism evidence="12 13">
    <name type="scientific">Gigaspora margarita</name>
    <dbReference type="NCBI Taxonomy" id="4874"/>
    <lineage>
        <taxon>Eukaryota</taxon>
        <taxon>Fungi</taxon>
        <taxon>Fungi incertae sedis</taxon>
        <taxon>Mucoromycota</taxon>
        <taxon>Glomeromycotina</taxon>
        <taxon>Glomeromycetes</taxon>
        <taxon>Diversisporales</taxon>
        <taxon>Gigasporaceae</taxon>
        <taxon>Gigaspora</taxon>
    </lineage>
</organism>
<evidence type="ECO:0000256" key="8">
    <source>
        <dbReference type="ARBA" id="ARBA00031344"/>
    </source>
</evidence>
<feature type="region of interest" description="Disordered" evidence="9">
    <location>
        <begin position="1"/>
        <end position="43"/>
    </location>
</feature>
<evidence type="ECO:0000256" key="2">
    <source>
        <dbReference type="ARBA" id="ARBA00007603"/>
    </source>
</evidence>
<dbReference type="EMBL" id="WTPW01002076">
    <property type="protein sequence ID" value="KAF0399001.1"/>
    <property type="molecule type" value="Genomic_DNA"/>
</dbReference>
<protein>
    <recommendedName>
        <fullName evidence="3">Conserved oligomeric Golgi complex subunit 2</fullName>
    </recommendedName>
    <alternativeName>
        <fullName evidence="8">Component of oligomeric Golgi complex 2</fullName>
    </alternativeName>
</protein>
<accession>A0A8H3X399</accession>
<evidence type="ECO:0000256" key="1">
    <source>
        <dbReference type="ARBA" id="ARBA00004395"/>
    </source>
</evidence>
<dbReference type="PANTHER" id="PTHR12961">
    <property type="entry name" value="CONSERVED OLIGOMERIC GOLGI COMPLEX COMPONENT 2"/>
    <property type="match status" value="1"/>
</dbReference>
<evidence type="ECO:0000256" key="7">
    <source>
        <dbReference type="ARBA" id="ARBA00023136"/>
    </source>
</evidence>
<dbReference type="PANTHER" id="PTHR12961:SF0">
    <property type="entry name" value="CONSERVED OLIGOMERIC GOLGI COMPLEX SUBUNIT 2"/>
    <property type="match status" value="1"/>
</dbReference>
<evidence type="ECO:0000259" key="11">
    <source>
        <dbReference type="Pfam" id="PF12022"/>
    </source>
</evidence>
<feature type="domain" description="COG complex component COG2 C-terminal" evidence="11">
    <location>
        <begin position="451"/>
        <end position="784"/>
    </location>
</feature>
<dbReference type="Pfam" id="PF12022">
    <property type="entry name" value="COG2_C"/>
    <property type="match status" value="1"/>
</dbReference>
<dbReference type="InterPro" id="IPR024602">
    <property type="entry name" value="COG_su2_N"/>
</dbReference>
<dbReference type="GO" id="GO:0006891">
    <property type="term" value="P:intra-Golgi vesicle-mediated transport"/>
    <property type="evidence" value="ECO:0007669"/>
    <property type="project" value="TreeGrafter"/>
</dbReference>
<dbReference type="OrthoDB" id="332281at2759"/>
<comment type="similarity">
    <text evidence="2">Belongs to the COG2 family.</text>
</comment>
<feature type="domain" description="Conserved oligomeric Golgi complex subunit 2 N-terminal" evidence="10">
    <location>
        <begin position="60"/>
        <end position="130"/>
    </location>
</feature>
<dbReference type="GO" id="GO:0007030">
    <property type="term" value="P:Golgi organization"/>
    <property type="evidence" value="ECO:0007669"/>
    <property type="project" value="InterPro"/>
</dbReference>
<sequence>MTSSTSANIEQTVQTRNSGPPNLSIYTDSESSETKTWSKPPTSPEFLNLVRTPLPFPPPLNREMFSTPDFNSDRFLANRRHLTLDELKKELNMHLKSLKSGLVEMINRDYASFVDLSTNLKGVDKVIEEVARPLGKMREEVQNVRTIFQNVVDSLENQLSHRASIREKKASLQLLINIHESVRKVENLLLISSESASSLLSKDDSGNSAKQIERVAIEYNQMQYLVSKGKDLPFVANIDWRITRIKETLRTNLSSALRSALHSVKNQSNDASSKETLTQILRTYALIDQTKSAESVIRTELVAPSIHEIVSRPILENQTQPIPYTSAMSSTRPATKASKARYNLQYSKEPLALMYNRILTLINTDWFVLLEITRKILKGTSFEILVNSMWAEIVESITKKQSIIFNPGIPNVFHKNYTISMNFVSDIENMCTSRKSLLYLRNHTSYVDFMKRWQLPVYFQLRFKEISSQVENALITAIDIQVDSDNDLQSTLKLPASKSIIFAIERCWADDVFVYGLSHRFWKLTLQLIQRYKNWLLLGLTDLLSETHSQGNDKLDSPVLRPSNSPAGNNLAPVEAQEERLLKLLTIVAHDVENMTLKIKETYQEHIITRLPESMNDQPAIEESVSSSLTSMQSDLPDLNQKIATILTKRCTETLRQHIRSVITQFRGSNTKPPTEASYFVPHIIKPLITFCKVNKQLLSGKRQNECNSIVADAVALRYYNIVFEHLTTLKKTEESSKIMKRLKKGKSTRSSFFAGNSNGDGSDESGALMSDEDKIRLQILLDVKQFGKELTNIGLNPLEINGYTELYKVVEPYETIQRS</sequence>
<dbReference type="Proteomes" id="UP000439903">
    <property type="component" value="Unassembled WGS sequence"/>
</dbReference>
<evidence type="ECO:0000256" key="5">
    <source>
        <dbReference type="ARBA" id="ARBA00022927"/>
    </source>
</evidence>
<reference evidence="12 13" key="1">
    <citation type="journal article" date="2019" name="Environ. Microbiol.">
        <title>At the nexus of three kingdoms: the genome of the mycorrhizal fungus Gigaspora margarita provides insights into plant, endobacterial and fungal interactions.</title>
        <authorList>
            <person name="Venice F."/>
            <person name="Ghignone S."/>
            <person name="Salvioli di Fossalunga A."/>
            <person name="Amselem J."/>
            <person name="Novero M."/>
            <person name="Xianan X."/>
            <person name="Sedzielewska Toro K."/>
            <person name="Morin E."/>
            <person name="Lipzen A."/>
            <person name="Grigoriev I.V."/>
            <person name="Henrissat B."/>
            <person name="Martin F.M."/>
            <person name="Bonfante P."/>
        </authorList>
    </citation>
    <scope>NUCLEOTIDE SEQUENCE [LARGE SCALE GENOMIC DNA]</scope>
    <source>
        <strain evidence="12 13">BEG34</strain>
    </source>
</reference>